<proteinExistence type="predicted"/>
<dbReference type="AlphaFoldDB" id="A0A212L695"/>
<dbReference type="EMBL" id="FMJC01000002">
    <property type="protein sequence ID" value="SCM73081.1"/>
    <property type="molecule type" value="Genomic_DNA"/>
</dbReference>
<sequence length="60" mass="6756">MLCGGGTLLDQINFEMFHISKLSFSRKCDLRYPLAALCRLPVTTAISRLPVPLTNRCLYP</sequence>
<accession>A0A212L695</accession>
<organism evidence="1">
    <name type="scientific">uncultured Desulfovibrio sp</name>
    <dbReference type="NCBI Taxonomy" id="167968"/>
    <lineage>
        <taxon>Bacteria</taxon>
        <taxon>Pseudomonadati</taxon>
        <taxon>Thermodesulfobacteriota</taxon>
        <taxon>Desulfovibrionia</taxon>
        <taxon>Desulfovibrionales</taxon>
        <taxon>Desulfovibrionaceae</taxon>
        <taxon>Desulfovibrio</taxon>
        <taxon>environmental samples</taxon>
    </lineage>
</organism>
<protein>
    <submittedName>
        <fullName evidence="1">Uncharacterized protein</fullName>
    </submittedName>
</protein>
<gene>
    <name evidence="1" type="ORF">KL86DES1_21019</name>
</gene>
<name>A0A212L695_9BACT</name>
<reference evidence="1" key="1">
    <citation type="submission" date="2016-08" db="EMBL/GenBank/DDBJ databases">
        <authorList>
            <person name="Seilhamer J.J."/>
        </authorList>
    </citation>
    <scope>NUCLEOTIDE SEQUENCE</scope>
    <source>
        <strain evidence="1">86-1</strain>
    </source>
</reference>
<evidence type="ECO:0000313" key="1">
    <source>
        <dbReference type="EMBL" id="SCM73081.1"/>
    </source>
</evidence>